<sequence length="265" mass="29489">MNLTLHIAPVPNLLSVPPLLPIRRNFAPSSARPHHLPSLLPILSTLRGLPPSNLLSVPPLLPMRRSFAPSSARPHHLPSLLPIFSTLRGSARPHHLPSLLPILSTLRGLPPSNLLSVPPLLPMRRSFAPSSARPHHLPSVLPIPSSALPSLHLRRASSLHCVLLPSRVPLHRRGRFTLSFVLLARLPFLPHLPHIRLRSRRGFMLVLPRIPNRIPCIRARFIFSFPRILSLRSGGFQVTGDPDDPHCDSQQHIVYAPCFFSPSYI</sequence>
<accession>Q159G3</accession>
<gene>
    <name evidence="2" type="ORF">MDV077.5</name>
</gene>
<organism evidence="2">
    <name type="scientific">Gallid alphaherpesvirus 2</name>
    <dbReference type="NCBI Taxonomy" id="10390"/>
    <lineage>
        <taxon>Viruses</taxon>
        <taxon>Duplodnaviria</taxon>
        <taxon>Heunggongvirae</taxon>
        <taxon>Peploviricota</taxon>
        <taxon>Herviviricetes</taxon>
        <taxon>Herpesvirales</taxon>
        <taxon>Orthoherpesviridae</taxon>
        <taxon>Alphaherpesvirinae</taxon>
        <taxon>Mardivirus</taxon>
        <taxon>Mardivirus gallidalpha2</taxon>
    </lineage>
</organism>
<protein>
    <submittedName>
        <fullName evidence="2">Uncharacterized protein</fullName>
    </submittedName>
</protein>
<name>Q159G3_9ALPH</name>
<evidence type="ECO:0000313" key="1">
    <source>
        <dbReference type="EMBL" id="ABG22906.1"/>
    </source>
</evidence>
<proteinExistence type="predicted"/>
<reference evidence="2" key="1">
    <citation type="journal article" date="2007" name="Virus Genes">
        <title>Polymorphisms in the repeat long regions of oncogenic and attenuated pathotypes of Marek's disease virus 1.</title>
        <authorList>
            <person name="Spatz S.J."/>
            <person name="Silva R.F."/>
        </authorList>
    </citation>
    <scope>NUCLEOTIDE SEQUENCE</scope>
    <source>
        <strain evidence="1">JM/102W</strain>
        <strain evidence="2">RM-1</strain>
    </source>
</reference>
<dbReference type="EMBL" id="DQ534539">
    <property type="protein sequence ID" value="ABG22906.1"/>
    <property type="molecule type" value="Genomic_DNA"/>
</dbReference>
<dbReference type="EMBL" id="DQ534542">
    <property type="protein sequence ID" value="ABG22997.1"/>
    <property type="molecule type" value="Genomic_DNA"/>
</dbReference>
<evidence type="ECO:0000313" key="2">
    <source>
        <dbReference type="EMBL" id="ABG22997.1"/>
    </source>
</evidence>